<name>A0A6N6VN77_9HYPH</name>
<comment type="caution">
    <text evidence="1">The sequence shown here is derived from an EMBL/GenBank/DDBJ whole genome shotgun (WGS) entry which is preliminary data.</text>
</comment>
<keyword evidence="2" id="KW-1185">Reference proteome</keyword>
<gene>
    <name evidence="1" type="ORF">F2P47_05535</name>
</gene>
<organism evidence="1 2">
    <name type="scientific">Parvibaculum sedimenti</name>
    <dbReference type="NCBI Taxonomy" id="2608632"/>
    <lineage>
        <taxon>Bacteria</taxon>
        <taxon>Pseudomonadati</taxon>
        <taxon>Pseudomonadota</taxon>
        <taxon>Alphaproteobacteria</taxon>
        <taxon>Hyphomicrobiales</taxon>
        <taxon>Parvibaculaceae</taxon>
        <taxon>Parvibaculum</taxon>
    </lineage>
</organism>
<evidence type="ECO:0000313" key="1">
    <source>
        <dbReference type="EMBL" id="KAB7741208.1"/>
    </source>
</evidence>
<reference evidence="1 2" key="1">
    <citation type="submission" date="2019-09" db="EMBL/GenBank/DDBJ databases">
        <title>Parvibaculum sedimenti sp. nov., isolated from sediment.</title>
        <authorList>
            <person name="Wang Y."/>
        </authorList>
    </citation>
    <scope>NUCLEOTIDE SEQUENCE [LARGE SCALE GENOMIC DNA]</scope>
    <source>
        <strain evidence="1 2">HXT-9</strain>
    </source>
</reference>
<dbReference type="EMBL" id="WESC01000004">
    <property type="protein sequence ID" value="KAB7741208.1"/>
    <property type="molecule type" value="Genomic_DNA"/>
</dbReference>
<dbReference type="Proteomes" id="UP000468901">
    <property type="component" value="Unassembled WGS sequence"/>
</dbReference>
<protein>
    <submittedName>
        <fullName evidence="1">Uncharacterized protein</fullName>
    </submittedName>
</protein>
<dbReference type="RefSeq" id="WP_152215180.1">
    <property type="nucleotide sequence ID" value="NZ_JBAQYD010000062.1"/>
</dbReference>
<evidence type="ECO:0000313" key="2">
    <source>
        <dbReference type="Proteomes" id="UP000468901"/>
    </source>
</evidence>
<dbReference type="AlphaFoldDB" id="A0A6N6VN77"/>
<accession>A0A6N6VN77</accession>
<proteinExistence type="predicted"/>
<sequence>MHQKLDELRARCEALEKKKNEAVRLSNENPDDVQRHQAALDAQECLVAAERAMTQEAERIGLFRRG</sequence>